<dbReference type="AlphaFoldDB" id="A0A9P8TPS4"/>
<reference evidence="1" key="2">
    <citation type="submission" date="2021-01" db="EMBL/GenBank/DDBJ databases">
        <authorList>
            <person name="Schikora-Tamarit M.A."/>
        </authorList>
    </citation>
    <scope>NUCLEOTIDE SEQUENCE</scope>
    <source>
        <strain evidence="1">CBS2887</strain>
    </source>
</reference>
<name>A0A9P8TPS4_WICPI</name>
<organism evidence="1 2">
    <name type="scientific">Wickerhamomyces pijperi</name>
    <name type="common">Yeast</name>
    <name type="synonym">Pichia pijperi</name>
    <dbReference type="NCBI Taxonomy" id="599730"/>
    <lineage>
        <taxon>Eukaryota</taxon>
        <taxon>Fungi</taxon>
        <taxon>Dikarya</taxon>
        <taxon>Ascomycota</taxon>
        <taxon>Saccharomycotina</taxon>
        <taxon>Saccharomycetes</taxon>
        <taxon>Phaffomycetales</taxon>
        <taxon>Wickerhamomycetaceae</taxon>
        <taxon>Wickerhamomyces</taxon>
    </lineage>
</organism>
<proteinExistence type="predicted"/>
<comment type="caution">
    <text evidence="1">The sequence shown here is derived from an EMBL/GenBank/DDBJ whole genome shotgun (WGS) entry which is preliminary data.</text>
</comment>
<dbReference type="Proteomes" id="UP000774326">
    <property type="component" value="Unassembled WGS sequence"/>
</dbReference>
<dbReference type="EMBL" id="JAEUBG010001265">
    <property type="protein sequence ID" value="KAH3686701.1"/>
    <property type="molecule type" value="Genomic_DNA"/>
</dbReference>
<keyword evidence="2" id="KW-1185">Reference proteome</keyword>
<sequence>MNSCDPNDESSKHGLDFEISDLFKSRTNNSNTFIRTSWLSNLLPLTSKLQNRFEIFLVTKLICSSSGTKPLLIAMFKQLTNIGTYESKSA</sequence>
<protein>
    <submittedName>
        <fullName evidence="1">Uncharacterized protein</fullName>
    </submittedName>
</protein>
<gene>
    <name evidence="1" type="ORF">WICPIJ_002345</name>
</gene>
<accession>A0A9P8TPS4</accession>
<evidence type="ECO:0000313" key="2">
    <source>
        <dbReference type="Proteomes" id="UP000774326"/>
    </source>
</evidence>
<reference evidence="1" key="1">
    <citation type="journal article" date="2021" name="Open Biol.">
        <title>Shared evolutionary footprints suggest mitochondrial oxidative damage underlies multiple complex I losses in fungi.</title>
        <authorList>
            <person name="Schikora-Tamarit M.A."/>
            <person name="Marcet-Houben M."/>
            <person name="Nosek J."/>
            <person name="Gabaldon T."/>
        </authorList>
    </citation>
    <scope>NUCLEOTIDE SEQUENCE</scope>
    <source>
        <strain evidence="1">CBS2887</strain>
    </source>
</reference>
<evidence type="ECO:0000313" key="1">
    <source>
        <dbReference type="EMBL" id="KAH3686701.1"/>
    </source>
</evidence>